<dbReference type="InterPro" id="IPR058427">
    <property type="entry name" value="DUF8114"/>
</dbReference>
<keyword evidence="3" id="KW-1185">Reference proteome</keyword>
<reference evidence="2 3" key="1">
    <citation type="journal article" date="2019" name="Int. J. Syst. Evol. Microbiol.">
        <title>The Global Catalogue of Microorganisms (GCM) 10K type strain sequencing project: providing services to taxonomists for standard genome sequencing and annotation.</title>
        <authorList>
            <consortium name="The Broad Institute Genomics Platform"/>
            <consortium name="The Broad Institute Genome Sequencing Center for Infectious Disease"/>
            <person name="Wu L."/>
            <person name="Ma J."/>
        </authorList>
    </citation>
    <scope>NUCLEOTIDE SEQUENCE [LARGE SCALE GENOMIC DNA]</scope>
    <source>
        <strain evidence="2 3">DSM 29988</strain>
    </source>
</reference>
<sequence length="195" mass="22188">MAKVSVGLRGWRFEESEIFDEDGEFRPLDEIPEDARERLLRLTVLVEEPCDACYLIHGDEELQRCKQAEIVYGEPGHEALLCADHEPDLLYWFREAGGRDLVGDDVFADAFHEWFASGERAPEGYAGLDHVETDPENLPTPPDAEELQRRLEANFEGERINILDYRKTDDDEEEGTPLSDSDLGDVDLGTDYPTK</sequence>
<evidence type="ECO:0000313" key="3">
    <source>
        <dbReference type="Proteomes" id="UP001596481"/>
    </source>
</evidence>
<dbReference type="RefSeq" id="WP_390221225.1">
    <property type="nucleotide sequence ID" value="NZ_JBHTAA010000001.1"/>
</dbReference>
<dbReference type="Pfam" id="PF26419">
    <property type="entry name" value="DUF8114"/>
    <property type="match status" value="1"/>
</dbReference>
<protein>
    <submittedName>
        <fullName evidence="2">Uncharacterized protein</fullName>
    </submittedName>
</protein>
<dbReference type="EMBL" id="JBHTAA010000001">
    <property type="protein sequence ID" value="MFC7201923.1"/>
    <property type="molecule type" value="Genomic_DNA"/>
</dbReference>
<gene>
    <name evidence="2" type="ORF">ACFQJC_00195</name>
</gene>
<comment type="caution">
    <text evidence="2">The sequence shown here is derived from an EMBL/GenBank/DDBJ whole genome shotgun (WGS) entry which is preliminary data.</text>
</comment>
<dbReference type="AlphaFoldDB" id="A0ABD5ZA59"/>
<feature type="compositionally biased region" description="Low complexity" evidence="1">
    <location>
        <begin position="178"/>
        <end position="195"/>
    </location>
</feature>
<organism evidence="2 3">
    <name type="scientific">Haloferax namakaokahaiae</name>
    <dbReference type="NCBI Taxonomy" id="1748331"/>
    <lineage>
        <taxon>Archaea</taxon>
        <taxon>Methanobacteriati</taxon>
        <taxon>Methanobacteriota</taxon>
        <taxon>Stenosarchaea group</taxon>
        <taxon>Halobacteria</taxon>
        <taxon>Halobacteriales</taxon>
        <taxon>Haloferacaceae</taxon>
        <taxon>Haloferax</taxon>
    </lineage>
</organism>
<evidence type="ECO:0000256" key="1">
    <source>
        <dbReference type="SAM" id="MobiDB-lite"/>
    </source>
</evidence>
<proteinExistence type="predicted"/>
<accession>A0ABD5ZA59</accession>
<feature type="region of interest" description="Disordered" evidence="1">
    <location>
        <begin position="162"/>
        <end position="195"/>
    </location>
</feature>
<dbReference type="Proteomes" id="UP001596481">
    <property type="component" value="Unassembled WGS sequence"/>
</dbReference>
<name>A0ABD5ZA59_9EURY</name>
<evidence type="ECO:0000313" key="2">
    <source>
        <dbReference type="EMBL" id="MFC7201923.1"/>
    </source>
</evidence>